<dbReference type="Gene3D" id="3.30.110.170">
    <property type="entry name" value="Protein of unknown function (DUF541), domain 1"/>
    <property type="match status" value="1"/>
</dbReference>
<dbReference type="InParanoid" id="F1Z860"/>
<dbReference type="PANTHER" id="PTHR34387">
    <property type="entry name" value="SLR1258 PROTEIN"/>
    <property type="match status" value="1"/>
</dbReference>
<evidence type="ECO:0008006" key="4">
    <source>
        <dbReference type="Google" id="ProtNLM"/>
    </source>
</evidence>
<evidence type="ECO:0000313" key="3">
    <source>
        <dbReference type="Proteomes" id="UP000004728"/>
    </source>
</evidence>
<dbReference type="InterPro" id="IPR052022">
    <property type="entry name" value="26kDa_periplasmic_antigen"/>
</dbReference>
<dbReference type="GO" id="GO:0006974">
    <property type="term" value="P:DNA damage response"/>
    <property type="evidence" value="ECO:0007669"/>
    <property type="project" value="TreeGrafter"/>
</dbReference>
<dbReference type="eggNOG" id="COG2968">
    <property type="taxonomic scope" value="Bacteria"/>
</dbReference>
<sequence>MEFMGDRPMPPRPSLLLLSAALGAATALPVHAQTPTPPAIAAGDSVLTLTAEGHSTRVPDIARFTAGVTTRGRNAAAALAANAQKMNAVIAALRAAGIADRDIQTSNLSLNPQYGEARDNAPAPVVGYEASNSLTIKERKVAEYGQVVDALVAAGANQVDGPSFEIEDADAAGDEARIDAIKRARTRADLYARAAGLHVVRILTITDGGAGTVRPPMPMMVRAMAASPKTPVAAGEVETGASVTIAFELAP</sequence>
<dbReference type="HOGENOM" id="CLU_080344_4_2_5"/>
<name>F1Z860_9SPHN</name>
<dbReference type="RefSeq" id="WP_008065447.1">
    <property type="nucleotide sequence ID" value="NZ_AQWK01000001.1"/>
</dbReference>
<comment type="caution">
    <text evidence="2">The sequence shown here is derived from an EMBL/GenBank/DDBJ whole genome shotgun (WGS) entry which is preliminary data.</text>
</comment>
<dbReference type="EMBL" id="AEWJ01000037">
    <property type="protein sequence ID" value="EGD59165.1"/>
    <property type="molecule type" value="Genomic_DNA"/>
</dbReference>
<dbReference type="InterPro" id="IPR007497">
    <property type="entry name" value="SIMPL/DUF541"/>
</dbReference>
<dbReference type="Pfam" id="PF04402">
    <property type="entry name" value="SIMPL"/>
    <property type="match status" value="1"/>
</dbReference>
<protein>
    <recommendedName>
        <fullName evidence="4">Outer membrane protein</fullName>
    </recommendedName>
</protein>
<feature type="chain" id="PRO_5003272493" description="Outer membrane protein" evidence="1">
    <location>
        <begin position="33"/>
        <end position="251"/>
    </location>
</feature>
<dbReference type="PANTHER" id="PTHR34387:SF1">
    <property type="entry name" value="PERIPLASMIC IMMUNOGENIC PROTEIN"/>
    <property type="match status" value="1"/>
</dbReference>
<keyword evidence="1" id="KW-0732">Signal</keyword>
<feature type="signal peptide" evidence="1">
    <location>
        <begin position="1"/>
        <end position="32"/>
    </location>
</feature>
<keyword evidence="3" id="KW-1185">Reference proteome</keyword>
<dbReference type="FunCoup" id="F1Z860">
    <property type="interactions" value="24"/>
</dbReference>
<evidence type="ECO:0000256" key="1">
    <source>
        <dbReference type="SAM" id="SignalP"/>
    </source>
</evidence>
<proteinExistence type="predicted"/>
<dbReference type="Proteomes" id="UP000004728">
    <property type="component" value="Unassembled WGS sequence"/>
</dbReference>
<dbReference type="OrthoDB" id="9813144at2"/>
<gene>
    <name evidence="2" type="ORF">Y88_1227</name>
</gene>
<evidence type="ECO:0000313" key="2">
    <source>
        <dbReference type="EMBL" id="EGD59165.1"/>
    </source>
</evidence>
<reference evidence="2 3" key="1">
    <citation type="journal article" date="2012" name="J. Bacteriol.">
        <title>Draft Genome Sequence of Novosphingobium nitrogenifigens Y88T.</title>
        <authorList>
            <person name="Strabala T.J."/>
            <person name="Macdonald L."/>
            <person name="Liu V."/>
            <person name="Smit A.M."/>
        </authorList>
    </citation>
    <scope>NUCLEOTIDE SEQUENCE [LARGE SCALE GENOMIC DNA]</scope>
    <source>
        <strain evidence="2 3">DSM 19370</strain>
    </source>
</reference>
<organism evidence="2 3">
    <name type="scientific">Novosphingobium nitrogenifigens DSM 19370</name>
    <dbReference type="NCBI Taxonomy" id="983920"/>
    <lineage>
        <taxon>Bacteria</taxon>
        <taxon>Pseudomonadati</taxon>
        <taxon>Pseudomonadota</taxon>
        <taxon>Alphaproteobacteria</taxon>
        <taxon>Sphingomonadales</taxon>
        <taxon>Sphingomonadaceae</taxon>
        <taxon>Novosphingobium</taxon>
    </lineage>
</organism>
<accession>F1Z860</accession>
<dbReference type="AlphaFoldDB" id="F1Z860"/>
<dbReference type="Gene3D" id="3.30.70.2970">
    <property type="entry name" value="Protein of unknown function (DUF541), domain 2"/>
    <property type="match status" value="1"/>
</dbReference>
<dbReference type="STRING" id="983920.Y88_1227"/>